<dbReference type="InterPro" id="IPR036661">
    <property type="entry name" value="Luciferase-like_sf"/>
</dbReference>
<dbReference type="GO" id="GO:0005829">
    <property type="term" value="C:cytosol"/>
    <property type="evidence" value="ECO:0007669"/>
    <property type="project" value="TreeGrafter"/>
</dbReference>
<dbReference type="EMBL" id="VCQU01000004">
    <property type="protein sequence ID" value="NMN96159.1"/>
    <property type="molecule type" value="Genomic_DNA"/>
</dbReference>
<comment type="caution">
    <text evidence="4">The sequence shown here is derived from an EMBL/GenBank/DDBJ whole genome shotgun (WGS) entry which is preliminary data.</text>
</comment>
<gene>
    <name evidence="4" type="ORF">FGL95_14060</name>
</gene>
<evidence type="ECO:0000256" key="2">
    <source>
        <dbReference type="ARBA" id="ARBA00023033"/>
    </source>
</evidence>
<dbReference type="Pfam" id="PF00296">
    <property type="entry name" value="Bac_luciferase"/>
    <property type="match status" value="1"/>
</dbReference>
<dbReference type="Gene3D" id="3.20.20.30">
    <property type="entry name" value="Luciferase-like domain"/>
    <property type="match status" value="1"/>
</dbReference>
<evidence type="ECO:0000313" key="4">
    <source>
        <dbReference type="EMBL" id="NMN96159.1"/>
    </source>
</evidence>
<dbReference type="GO" id="GO:0016705">
    <property type="term" value="F:oxidoreductase activity, acting on paired donors, with incorporation or reduction of molecular oxygen"/>
    <property type="evidence" value="ECO:0007669"/>
    <property type="project" value="InterPro"/>
</dbReference>
<dbReference type="RefSeq" id="WP_169587770.1">
    <property type="nucleotide sequence ID" value="NZ_VCQU01000004.1"/>
</dbReference>
<reference evidence="4 5" key="2">
    <citation type="submission" date="2020-06" db="EMBL/GenBank/DDBJ databases">
        <title>Antribacter stalactiti gen. nov., sp. nov., a new member of the family Nacardiaceae isolated from a cave.</title>
        <authorList>
            <person name="Kim I.S."/>
        </authorList>
    </citation>
    <scope>NUCLEOTIDE SEQUENCE [LARGE SCALE GENOMIC DNA]</scope>
    <source>
        <strain evidence="4 5">YC2-7</strain>
    </source>
</reference>
<sequence length="359" mass="39749">MIDVGLGIFPDVGEDEKGAAEYFAQCLDLVEHGDSLGFHHVRIVEHYFRRYGGYSPNPVVFLSAASQRSRQLRLITGAVLPAFNHPLKLAGEIGMLDAISGGRAEIGFARAFLPHEFQRFGVDMNESRARFDEGILLVRDLLTNENVVHDGLFHSFPSTTSLPRPTQKPHPPFWIAALSTAESFQLAGELGFGIMAQPVVPQSLRTNLAIYRKAWKEAGHPGQGRVMLAFHMLCMQDGAVARALAREPINRYLRILVEAASEWTTGTQSDDYVGYRAMIEKLATDNFDRLHERGSALVGTPAEITEMLLNYHASCGGFEFASVQFFFHGIPIEVAHASLKLFATEVMPALRKGHDVRDS</sequence>
<accession>A0A848KCW7</accession>
<evidence type="ECO:0000259" key="3">
    <source>
        <dbReference type="Pfam" id="PF00296"/>
    </source>
</evidence>
<dbReference type="PANTHER" id="PTHR30137:SF8">
    <property type="entry name" value="BLR5498 PROTEIN"/>
    <property type="match status" value="1"/>
</dbReference>
<dbReference type="InterPro" id="IPR050766">
    <property type="entry name" value="Bact_Lucif_Oxidored"/>
</dbReference>
<protein>
    <submittedName>
        <fullName evidence="4">LLM class flavin-dependent oxidoreductase</fullName>
    </submittedName>
</protein>
<dbReference type="InterPro" id="IPR011251">
    <property type="entry name" value="Luciferase-like_dom"/>
</dbReference>
<dbReference type="SUPFAM" id="SSF51679">
    <property type="entry name" value="Bacterial luciferase-like"/>
    <property type="match status" value="1"/>
</dbReference>
<organism evidence="4 5">
    <name type="scientific">Antrihabitans stalactiti</name>
    <dbReference type="NCBI Taxonomy" id="2584121"/>
    <lineage>
        <taxon>Bacteria</taxon>
        <taxon>Bacillati</taxon>
        <taxon>Actinomycetota</taxon>
        <taxon>Actinomycetes</taxon>
        <taxon>Mycobacteriales</taxon>
        <taxon>Nocardiaceae</taxon>
        <taxon>Antrihabitans</taxon>
    </lineage>
</organism>
<keyword evidence="1" id="KW-0560">Oxidoreductase</keyword>
<evidence type="ECO:0000313" key="5">
    <source>
        <dbReference type="Proteomes" id="UP000535543"/>
    </source>
</evidence>
<dbReference type="Proteomes" id="UP000535543">
    <property type="component" value="Unassembled WGS sequence"/>
</dbReference>
<feature type="domain" description="Luciferase-like" evidence="3">
    <location>
        <begin position="12"/>
        <end position="313"/>
    </location>
</feature>
<dbReference type="GO" id="GO:0004497">
    <property type="term" value="F:monooxygenase activity"/>
    <property type="evidence" value="ECO:0007669"/>
    <property type="project" value="UniProtKB-KW"/>
</dbReference>
<keyword evidence="5" id="KW-1185">Reference proteome</keyword>
<name>A0A848KCW7_9NOCA</name>
<keyword evidence="2" id="KW-0503">Monooxygenase</keyword>
<proteinExistence type="predicted"/>
<reference evidence="4 5" key="1">
    <citation type="submission" date="2019-05" db="EMBL/GenBank/DDBJ databases">
        <authorList>
            <person name="Lee S.D."/>
        </authorList>
    </citation>
    <scope>NUCLEOTIDE SEQUENCE [LARGE SCALE GENOMIC DNA]</scope>
    <source>
        <strain evidence="4 5">YC2-7</strain>
    </source>
</reference>
<evidence type="ECO:0000256" key="1">
    <source>
        <dbReference type="ARBA" id="ARBA00023002"/>
    </source>
</evidence>
<dbReference type="AlphaFoldDB" id="A0A848KCW7"/>
<dbReference type="PANTHER" id="PTHR30137">
    <property type="entry name" value="LUCIFERASE-LIKE MONOOXYGENASE"/>
    <property type="match status" value="1"/>
</dbReference>